<dbReference type="Gene3D" id="1.10.3290.10">
    <property type="entry name" value="Fido-like domain"/>
    <property type="match status" value="1"/>
</dbReference>
<dbReference type="EMBL" id="CP115667">
    <property type="protein sequence ID" value="WBW49310.1"/>
    <property type="molecule type" value="Genomic_DNA"/>
</dbReference>
<dbReference type="RefSeq" id="WP_271190842.1">
    <property type="nucleotide sequence ID" value="NZ_CP115667.1"/>
</dbReference>
<dbReference type="Proteomes" id="UP001210339">
    <property type="component" value="Chromosome"/>
</dbReference>
<keyword evidence="3" id="KW-1185">Reference proteome</keyword>
<reference evidence="2 3" key="1">
    <citation type="submission" date="2023-01" db="EMBL/GenBank/DDBJ databases">
        <authorList>
            <person name="Lee S.H."/>
            <person name="Jung H.S."/>
            <person name="Yun J.U."/>
        </authorList>
    </citation>
    <scope>NUCLEOTIDE SEQUENCE [LARGE SCALE GENOMIC DNA]</scope>
    <source>
        <strain evidence="2 3">CBA3646</strain>
    </source>
</reference>
<organism evidence="2 3">
    <name type="scientific">Peptoniphilus equinus</name>
    <dbReference type="NCBI Taxonomy" id="3016343"/>
    <lineage>
        <taxon>Bacteria</taxon>
        <taxon>Bacillati</taxon>
        <taxon>Bacillota</taxon>
        <taxon>Tissierellia</taxon>
        <taxon>Tissierellales</taxon>
        <taxon>Peptoniphilaceae</taxon>
        <taxon>Peptoniphilus</taxon>
    </lineage>
</organism>
<dbReference type="InterPro" id="IPR003812">
    <property type="entry name" value="Fido"/>
</dbReference>
<dbReference type="PANTHER" id="PTHR13504:SF38">
    <property type="entry name" value="FIDO DOMAIN-CONTAINING PROTEIN"/>
    <property type="match status" value="1"/>
</dbReference>
<accession>A0ABY7QR94</accession>
<sequence length="257" mass="30053">MNLDELFKLRDTVQNNKQYLSHITTASFESDFDLRFTHESTKMEGNTLSIYEVKTVLVDGLTVGGKTLRDIYEVTNHARAFQYIKHLIQTGEAMTEDKVKDIHERVVQNIFQGGLYRTANVRITGASFSPPDWTRVREQMKGFIEEVQYRETHTNAIECAAFIHAEFVRIHPFADGNGRTARLLMNYELLKNNFLPISIPVDMQSRYYSSLDRYSKGKSLDSLHDFMALIYQLEAHRLMDYKKEIDHERHLKHDREL</sequence>
<dbReference type="PANTHER" id="PTHR13504">
    <property type="entry name" value="FIDO DOMAIN-CONTAINING PROTEIN DDB_G0283145"/>
    <property type="match status" value="1"/>
</dbReference>
<proteinExistence type="predicted"/>
<evidence type="ECO:0000313" key="2">
    <source>
        <dbReference type="EMBL" id="WBW49310.1"/>
    </source>
</evidence>
<feature type="domain" description="Fido" evidence="1">
    <location>
        <begin position="94"/>
        <end position="232"/>
    </location>
</feature>
<dbReference type="PROSITE" id="PS51459">
    <property type="entry name" value="FIDO"/>
    <property type="match status" value="1"/>
</dbReference>
<evidence type="ECO:0000313" key="3">
    <source>
        <dbReference type="Proteomes" id="UP001210339"/>
    </source>
</evidence>
<dbReference type="Pfam" id="PF02661">
    <property type="entry name" value="Fic"/>
    <property type="match status" value="1"/>
</dbReference>
<evidence type="ECO:0000259" key="1">
    <source>
        <dbReference type="PROSITE" id="PS51459"/>
    </source>
</evidence>
<dbReference type="InterPro" id="IPR036597">
    <property type="entry name" value="Fido-like_dom_sf"/>
</dbReference>
<name>A0ABY7QR94_9FIRM</name>
<gene>
    <name evidence="2" type="ORF">O6R05_04690</name>
</gene>
<dbReference type="SUPFAM" id="SSF140931">
    <property type="entry name" value="Fic-like"/>
    <property type="match status" value="1"/>
</dbReference>
<protein>
    <submittedName>
        <fullName evidence="2">Fic family protein</fullName>
    </submittedName>
</protein>
<dbReference type="InterPro" id="IPR040198">
    <property type="entry name" value="Fido_containing"/>
</dbReference>